<keyword evidence="3" id="KW-1185">Reference proteome</keyword>
<dbReference type="InterPro" id="IPR017451">
    <property type="entry name" value="F-box-assoc_interact_dom"/>
</dbReference>
<dbReference type="EMBL" id="JAEFBK010000002">
    <property type="protein sequence ID" value="KAG7636015.1"/>
    <property type="molecule type" value="Genomic_DNA"/>
</dbReference>
<dbReference type="Pfam" id="PF00646">
    <property type="entry name" value="F-box"/>
    <property type="match status" value="1"/>
</dbReference>
<accession>A0A8T2FI52</accession>
<dbReference type="AlphaFoldDB" id="A0A8T2FI52"/>
<dbReference type="CDD" id="cd22157">
    <property type="entry name" value="F-box_AtFBW1-like"/>
    <property type="match status" value="1"/>
</dbReference>
<feature type="domain" description="F-box" evidence="1">
    <location>
        <begin position="130"/>
        <end position="171"/>
    </location>
</feature>
<dbReference type="PANTHER" id="PTHR31672:SF13">
    <property type="entry name" value="F-BOX PROTEIN CPR30-LIKE"/>
    <property type="match status" value="1"/>
</dbReference>
<dbReference type="SMART" id="SM00256">
    <property type="entry name" value="FBOX"/>
    <property type="match status" value="1"/>
</dbReference>
<dbReference type="InterPro" id="IPR001810">
    <property type="entry name" value="F-box_dom"/>
</dbReference>
<evidence type="ECO:0000259" key="1">
    <source>
        <dbReference type="SMART" id="SM00256"/>
    </source>
</evidence>
<comment type="caution">
    <text evidence="2">The sequence shown here is derived from an EMBL/GenBank/DDBJ whole genome shotgun (WGS) entry which is preliminary data.</text>
</comment>
<dbReference type="PANTHER" id="PTHR31672">
    <property type="entry name" value="BNACNNG10540D PROTEIN"/>
    <property type="match status" value="1"/>
</dbReference>
<name>A0A8T2FI52_9BRAS</name>
<sequence>MVLIVFPLLEERRDKRSKAEIWVTNKIDDTTEGAVSWTKVLVLDLSRDLQALFTSNFLVDEEKKVFICCVSWKEDEDENKSKKVYIVGEDNRVKEIDSGEDATSGCEPTILSLTRRILRPKLIGFVVLLADKDLVEEILSFVPATSLKRLRSTCKGWNRLFKDDKRFTRKHTEKAAKQFQPLTLTKNYRICPINVNLHGTSPSLEVKNEVSLLDPHSKNSAPQFNIDRVFHCDGLLLCTSQKDSRFVVWNPLTGVTKWIELGDRYNEGMAFILGYDNKSCNKSYKAMSFNYLDKDSEIYEFSSDSWRVIDDIIKPPHYMDYFRECFSLKGNTYWLGIDRRRRPPDLRITLIKFDFGTEKFGYVSLPPPCQVHGFEASNLSVVGDKKLSVLVQGGSTSKTEVWVTSKIGEVNVVSWSKVLSLYPKPDVGFWHGLSFLLDEEKKVFLCCKSKGWMEEEDEDNVYIVGEDNKFILLNFGVETIGGESPIITTYVPSLVQIELAGSKRKTDY</sequence>
<organism evidence="2 3">
    <name type="scientific">Arabidopsis thaliana x Arabidopsis arenosa</name>
    <dbReference type="NCBI Taxonomy" id="1240361"/>
    <lineage>
        <taxon>Eukaryota</taxon>
        <taxon>Viridiplantae</taxon>
        <taxon>Streptophyta</taxon>
        <taxon>Embryophyta</taxon>
        <taxon>Tracheophyta</taxon>
        <taxon>Spermatophyta</taxon>
        <taxon>Magnoliopsida</taxon>
        <taxon>eudicotyledons</taxon>
        <taxon>Gunneridae</taxon>
        <taxon>Pentapetalae</taxon>
        <taxon>rosids</taxon>
        <taxon>malvids</taxon>
        <taxon>Brassicales</taxon>
        <taxon>Brassicaceae</taxon>
        <taxon>Camelineae</taxon>
        <taxon>Arabidopsis</taxon>
    </lineage>
</organism>
<dbReference type="Proteomes" id="UP000694240">
    <property type="component" value="Chromosome 2"/>
</dbReference>
<reference evidence="2 3" key="1">
    <citation type="submission" date="2020-12" db="EMBL/GenBank/DDBJ databases">
        <title>Concerted genomic and epigenomic changes stabilize Arabidopsis allopolyploids.</title>
        <authorList>
            <person name="Chen Z."/>
        </authorList>
    </citation>
    <scope>NUCLEOTIDE SEQUENCE [LARGE SCALE GENOMIC DNA]</scope>
    <source>
        <strain evidence="2">Allo738</strain>
        <tissue evidence="2">Leaf</tissue>
    </source>
</reference>
<evidence type="ECO:0000313" key="3">
    <source>
        <dbReference type="Proteomes" id="UP000694240"/>
    </source>
</evidence>
<dbReference type="InterPro" id="IPR006527">
    <property type="entry name" value="F-box-assoc_dom_typ1"/>
</dbReference>
<dbReference type="Pfam" id="PF07734">
    <property type="entry name" value="FBA_1"/>
    <property type="match status" value="2"/>
</dbReference>
<dbReference type="NCBIfam" id="TIGR01640">
    <property type="entry name" value="F_box_assoc_1"/>
    <property type="match status" value="1"/>
</dbReference>
<dbReference type="InterPro" id="IPR050796">
    <property type="entry name" value="SCF_F-box_component"/>
</dbReference>
<evidence type="ECO:0000313" key="2">
    <source>
        <dbReference type="EMBL" id="KAG7636015.1"/>
    </source>
</evidence>
<gene>
    <name evidence="2" type="ORF">ISN45_At02g005330</name>
</gene>
<protein>
    <submittedName>
        <fullName evidence="2">F-box domain</fullName>
    </submittedName>
</protein>
<proteinExistence type="predicted"/>